<feature type="domain" description="CobQ/CobB/MinD/ParA nucleotide binding" evidence="10">
    <location>
        <begin position="11"/>
        <end position="181"/>
    </location>
</feature>
<dbReference type="KEGG" id="azo:azo3550"/>
<evidence type="ECO:0000256" key="8">
    <source>
        <dbReference type="ARBA" id="ARBA00022842"/>
    </source>
</evidence>
<dbReference type="Pfam" id="PF07685">
    <property type="entry name" value="GATase_3"/>
    <property type="match status" value="1"/>
</dbReference>
<dbReference type="InterPro" id="IPR002586">
    <property type="entry name" value="CobQ/CobB/MinD/ParA_Nub-bd_dom"/>
</dbReference>
<dbReference type="Proteomes" id="UP000002588">
    <property type="component" value="Chromosome"/>
</dbReference>
<evidence type="ECO:0000259" key="10">
    <source>
        <dbReference type="Pfam" id="PF01656"/>
    </source>
</evidence>
<dbReference type="SUPFAM" id="SSF52540">
    <property type="entry name" value="P-loop containing nucleoside triphosphate hydrolases"/>
    <property type="match status" value="1"/>
</dbReference>
<dbReference type="RefSeq" id="WP_011767272.1">
    <property type="nucleotide sequence ID" value="NC_008702.1"/>
</dbReference>
<dbReference type="Gene3D" id="3.40.50.300">
    <property type="entry name" value="P-loop containing nucleotide triphosphate hydrolases"/>
    <property type="match status" value="1"/>
</dbReference>
<comment type="cofactor">
    <cofactor evidence="1">
        <name>Mg(2+)</name>
        <dbReference type="ChEBI" id="CHEBI:18420"/>
    </cofactor>
</comment>
<dbReference type="eggNOG" id="COG1797">
    <property type="taxonomic scope" value="Bacteria"/>
</dbReference>
<comment type="pathway">
    <text evidence="2">Cofactor biosynthesis; adenosylcobalamin biosynthesis.</text>
</comment>
<keyword evidence="13" id="KW-1185">Reference proteome</keyword>
<evidence type="ECO:0000256" key="6">
    <source>
        <dbReference type="ARBA" id="ARBA00022741"/>
    </source>
</evidence>
<keyword evidence="5 12" id="KW-0436">Ligase</keyword>
<feature type="domain" description="CobB/CobQ-like glutamine amidotransferase" evidence="11">
    <location>
        <begin position="240"/>
        <end position="420"/>
    </location>
</feature>
<dbReference type="InterPro" id="IPR029062">
    <property type="entry name" value="Class_I_gatase-like"/>
</dbReference>
<comment type="similarity">
    <text evidence="3">Belongs to the CobB/CobQ family. CobQ subfamily.</text>
</comment>
<dbReference type="Pfam" id="PF01656">
    <property type="entry name" value="CbiA"/>
    <property type="match status" value="1"/>
</dbReference>
<accession>A1KBG0</accession>
<keyword evidence="6" id="KW-0547">Nucleotide-binding</keyword>
<dbReference type="EMBL" id="AM406670">
    <property type="protein sequence ID" value="CAL96166.1"/>
    <property type="molecule type" value="Genomic_DNA"/>
</dbReference>
<dbReference type="GO" id="GO:0042242">
    <property type="term" value="F:cobyrinic acid a,c-diamide synthase activity"/>
    <property type="evidence" value="ECO:0007669"/>
    <property type="project" value="InterPro"/>
</dbReference>
<dbReference type="SUPFAM" id="SSF52317">
    <property type="entry name" value="Class I glutamine amidotransferase-like"/>
    <property type="match status" value="1"/>
</dbReference>
<evidence type="ECO:0000256" key="9">
    <source>
        <dbReference type="ARBA" id="ARBA00022962"/>
    </source>
</evidence>
<protein>
    <submittedName>
        <fullName evidence="12">Cobyrinic acid a,c-diamide synthase</fullName>
        <ecNumber evidence="12">6.3.1.-</ecNumber>
    </submittedName>
</protein>
<dbReference type="GO" id="GO:0009236">
    <property type="term" value="P:cobalamin biosynthetic process"/>
    <property type="evidence" value="ECO:0007669"/>
    <property type="project" value="UniProtKB-KW"/>
</dbReference>
<proteinExistence type="inferred from homology"/>
<organism evidence="12 13">
    <name type="scientific">Azoarcus sp. (strain BH72)</name>
    <dbReference type="NCBI Taxonomy" id="418699"/>
    <lineage>
        <taxon>Bacteria</taxon>
        <taxon>Pseudomonadati</taxon>
        <taxon>Pseudomonadota</taxon>
        <taxon>Betaproteobacteria</taxon>
        <taxon>Rhodocyclales</taxon>
        <taxon>Zoogloeaceae</taxon>
        <taxon>Azoarcus</taxon>
    </lineage>
</organism>
<reference evidence="12 13" key="1">
    <citation type="journal article" date="2006" name="Nat. Biotechnol.">
        <title>Complete genome of the mutualistic, N2-fixing grass endophyte Azoarcus sp. strain BH72.</title>
        <authorList>
            <person name="Krause A."/>
            <person name="Ramakumar A."/>
            <person name="Bartels D."/>
            <person name="Battistoni F."/>
            <person name="Bekel T."/>
            <person name="Boch J."/>
            <person name="Boehm M."/>
            <person name="Friedrich F."/>
            <person name="Hurek T."/>
            <person name="Krause L."/>
            <person name="Linke B."/>
            <person name="McHardy A.C."/>
            <person name="Sarkar A."/>
            <person name="Schneiker S."/>
            <person name="Syed A.A."/>
            <person name="Thauer R."/>
            <person name="Vorhoelter F.-J."/>
            <person name="Weidner S."/>
            <person name="Puehler A."/>
            <person name="Reinhold-Hurek B."/>
            <person name="Kaiser O."/>
            <person name="Goesmann A."/>
        </authorList>
    </citation>
    <scope>NUCLEOTIDE SEQUENCE [LARGE SCALE GENOMIC DNA]</scope>
    <source>
        <strain evidence="12 13">BH72</strain>
    </source>
</reference>
<dbReference type="GO" id="GO:0005524">
    <property type="term" value="F:ATP binding"/>
    <property type="evidence" value="ECO:0007669"/>
    <property type="project" value="UniProtKB-KW"/>
</dbReference>
<dbReference type="STRING" id="62928.azo3550"/>
<name>A1KBG0_AZOSB</name>
<evidence type="ECO:0000256" key="2">
    <source>
        <dbReference type="ARBA" id="ARBA00004953"/>
    </source>
</evidence>
<evidence type="ECO:0000313" key="13">
    <source>
        <dbReference type="Proteomes" id="UP000002588"/>
    </source>
</evidence>
<keyword evidence="4" id="KW-0169">Cobalamin biosynthesis</keyword>
<evidence type="ECO:0000256" key="5">
    <source>
        <dbReference type="ARBA" id="ARBA00022598"/>
    </source>
</evidence>
<keyword evidence="9" id="KW-0315">Glutamine amidotransferase</keyword>
<sequence>MSAARRCPALLVAAPASGQGKTTVTAALARLHTRLGRRVRVFKCGPDFLDPQIHAVASGAPVYNVDLGMCGEADIAARLYAAAGEADLILVEGVMGLYDGAPSGADIACRFGIPVMAVIDARAMAQTFGAIAHGLATFRAGLPFAGVLANHVGSERHADILRAALPDGMRWFGAVLRDAEAALPERYLGLMQAAEIDDLGTRLDRMADSLARTGAAELPAAVEFPSAPAEALPPLLAGRRIAIARDAAYGFIYPANVDTLRGLGAELAFFSPLAADPLPACDAVWLPGGYPELHGAALAANTGFWSALRAHADAGRPLLAECGGMMSLFDAVVDKAGAEHRFGGLLPGRAVMQKRLAALGMQEAELPEGRLSGHTFHYSKSETPLAPLLRARRPDGGEGEAIYRRASVTASYVHFYFPSNPVAVARLFGAG</sequence>
<dbReference type="NCBIfam" id="NF002204">
    <property type="entry name" value="PRK01077.1"/>
    <property type="match status" value="1"/>
</dbReference>
<dbReference type="InterPro" id="IPR027417">
    <property type="entry name" value="P-loop_NTPase"/>
</dbReference>
<dbReference type="InterPro" id="IPR004484">
    <property type="entry name" value="CbiA/CobB_synth"/>
</dbReference>
<dbReference type="Gene3D" id="3.40.50.880">
    <property type="match status" value="1"/>
</dbReference>
<dbReference type="EC" id="6.3.1.-" evidence="12"/>
<dbReference type="PANTHER" id="PTHR43873">
    <property type="entry name" value="COBYRINATE A,C-DIAMIDE SYNTHASE"/>
    <property type="match status" value="1"/>
</dbReference>
<evidence type="ECO:0000313" key="12">
    <source>
        <dbReference type="EMBL" id="CAL96166.1"/>
    </source>
</evidence>
<dbReference type="HOGENOM" id="CLU_022752_0_2_4"/>
<dbReference type="AlphaFoldDB" id="A1KBG0"/>
<keyword evidence="7" id="KW-0067">ATP-binding</keyword>
<evidence type="ECO:0000256" key="1">
    <source>
        <dbReference type="ARBA" id="ARBA00001946"/>
    </source>
</evidence>
<evidence type="ECO:0000256" key="4">
    <source>
        <dbReference type="ARBA" id="ARBA00022573"/>
    </source>
</evidence>
<gene>
    <name evidence="12" type="primary">cobB</name>
    <name evidence="12" type="ordered locus">azo3550</name>
</gene>
<keyword evidence="8" id="KW-0460">Magnesium</keyword>
<dbReference type="InterPro" id="IPR011698">
    <property type="entry name" value="GATase_3"/>
</dbReference>
<evidence type="ECO:0000256" key="3">
    <source>
        <dbReference type="ARBA" id="ARBA00006205"/>
    </source>
</evidence>
<dbReference type="PANTHER" id="PTHR43873:SF1">
    <property type="entry name" value="COBYRINATE A,C-DIAMIDE SYNTHASE"/>
    <property type="match status" value="1"/>
</dbReference>
<evidence type="ECO:0000256" key="7">
    <source>
        <dbReference type="ARBA" id="ARBA00022840"/>
    </source>
</evidence>
<dbReference type="PROSITE" id="PS51274">
    <property type="entry name" value="GATASE_COBBQ"/>
    <property type="match status" value="1"/>
</dbReference>
<evidence type="ECO:0000259" key="11">
    <source>
        <dbReference type="Pfam" id="PF07685"/>
    </source>
</evidence>